<sequence>MSCGGSFPLVLVSPGCQGVGPSSHPSPLLNSTREIIDDPSSRESPILVPAQVGVLAGFASPALFTNTDSFLREDLSSSSLNLDDSQPGVNAQSDLGFPSSFANDDLAPTDCTSCGHEKGTSSSGVPNLHPMMTRGSKEDLKVSSGKRSSMNAAGGGHYTKVTGSKLEASSRGKQGECEAIIG</sequence>
<evidence type="ECO:0000313" key="2">
    <source>
        <dbReference type="EMBL" id="KAK8524893.1"/>
    </source>
</evidence>
<organism evidence="2 3">
    <name type="scientific">Hibiscus sabdariffa</name>
    <name type="common">roselle</name>
    <dbReference type="NCBI Taxonomy" id="183260"/>
    <lineage>
        <taxon>Eukaryota</taxon>
        <taxon>Viridiplantae</taxon>
        <taxon>Streptophyta</taxon>
        <taxon>Embryophyta</taxon>
        <taxon>Tracheophyta</taxon>
        <taxon>Spermatophyta</taxon>
        <taxon>Magnoliopsida</taxon>
        <taxon>eudicotyledons</taxon>
        <taxon>Gunneridae</taxon>
        <taxon>Pentapetalae</taxon>
        <taxon>rosids</taxon>
        <taxon>malvids</taxon>
        <taxon>Malvales</taxon>
        <taxon>Malvaceae</taxon>
        <taxon>Malvoideae</taxon>
        <taxon>Hibiscus</taxon>
    </lineage>
</organism>
<evidence type="ECO:0000256" key="1">
    <source>
        <dbReference type="SAM" id="MobiDB-lite"/>
    </source>
</evidence>
<gene>
    <name evidence="2" type="ORF">V6N12_029745</name>
</gene>
<protein>
    <submittedName>
        <fullName evidence="2">Uncharacterized protein</fullName>
    </submittedName>
</protein>
<name>A0ABR2CXT4_9ROSI</name>
<evidence type="ECO:0000313" key="3">
    <source>
        <dbReference type="Proteomes" id="UP001472677"/>
    </source>
</evidence>
<comment type="caution">
    <text evidence="2">The sequence shown here is derived from an EMBL/GenBank/DDBJ whole genome shotgun (WGS) entry which is preliminary data.</text>
</comment>
<proteinExistence type="predicted"/>
<dbReference type="Proteomes" id="UP001472677">
    <property type="component" value="Unassembled WGS sequence"/>
</dbReference>
<dbReference type="EMBL" id="JBBPBM010000041">
    <property type="protein sequence ID" value="KAK8524893.1"/>
    <property type="molecule type" value="Genomic_DNA"/>
</dbReference>
<keyword evidence="3" id="KW-1185">Reference proteome</keyword>
<accession>A0ABR2CXT4</accession>
<reference evidence="2 3" key="1">
    <citation type="journal article" date="2024" name="G3 (Bethesda)">
        <title>Genome assembly of Hibiscus sabdariffa L. provides insights into metabolisms of medicinal natural products.</title>
        <authorList>
            <person name="Kim T."/>
        </authorList>
    </citation>
    <scope>NUCLEOTIDE SEQUENCE [LARGE SCALE GENOMIC DNA]</scope>
    <source>
        <strain evidence="2">TK-2024</strain>
        <tissue evidence="2">Old leaves</tissue>
    </source>
</reference>
<feature type="region of interest" description="Disordered" evidence="1">
    <location>
        <begin position="112"/>
        <end position="182"/>
    </location>
</feature>